<protein>
    <submittedName>
        <fullName evidence="2">Uncharacterized protein</fullName>
    </submittedName>
</protein>
<dbReference type="Gramene" id="TVU37936">
    <property type="protein sequence ID" value="TVU37936"/>
    <property type="gene ID" value="EJB05_11281"/>
</dbReference>
<dbReference type="EMBL" id="RWGY01000007">
    <property type="protein sequence ID" value="TVU37936.1"/>
    <property type="molecule type" value="Genomic_DNA"/>
</dbReference>
<dbReference type="Proteomes" id="UP000324897">
    <property type="component" value="Chromosome 4"/>
</dbReference>
<reference evidence="2 3" key="1">
    <citation type="journal article" date="2019" name="Sci. Rep.">
        <title>A high-quality genome of Eragrostis curvula grass provides insights into Poaceae evolution and supports new strategies to enhance forage quality.</title>
        <authorList>
            <person name="Carballo J."/>
            <person name="Santos B.A.C.M."/>
            <person name="Zappacosta D."/>
            <person name="Garbus I."/>
            <person name="Selva J.P."/>
            <person name="Gallo C.A."/>
            <person name="Diaz A."/>
            <person name="Albertini E."/>
            <person name="Caccamo M."/>
            <person name="Echenique V."/>
        </authorList>
    </citation>
    <scope>NUCLEOTIDE SEQUENCE [LARGE SCALE GENOMIC DNA]</scope>
    <source>
        <strain evidence="3">cv. Victoria</strain>
        <tissue evidence="2">Leaf</tissue>
    </source>
</reference>
<gene>
    <name evidence="2" type="ORF">EJB05_11281</name>
</gene>
<feature type="region of interest" description="Disordered" evidence="1">
    <location>
        <begin position="1"/>
        <end position="69"/>
    </location>
</feature>
<evidence type="ECO:0000313" key="2">
    <source>
        <dbReference type="EMBL" id="TVU37936.1"/>
    </source>
</evidence>
<accession>A0A5J9VQY6</accession>
<organism evidence="2 3">
    <name type="scientific">Eragrostis curvula</name>
    <name type="common">weeping love grass</name>
    <dbReference type="NCBI Taxonomy" id="38414"/>
    <lineage>
        <taxon>Eukaryota</taxon>
        <taxon>Viridiplantae</taxon>
        <taxon>Streptophyta</taxon>
        <taxon>Embryophyta</taxon>
        <taxon>Tracheophyta</taxon>
        <taxon>Spermatophyta</taxon>
        <taxon>Magnoliopsida</taxon>
        <taxon>Liliopsida</taxon>
        <taxon>Poales</taxon>
        <taxon>Poaceae</taxon>
        <taxon>PACMAD clade</taxon>
        <taxon>Chloridoideae</taxon>
        <taxon>Eragrostideae</taxon>
        <taxon>Eragrostidinae</taxon>
        <taxon>Eragrostis</taxon>
    </lineage>
</organism>
<feature type="non-terminal residue" evidence="2">
    <location>
        <position position="1"/>
    </location>
</feature>
<dbReference type="AlphaFoldDB" id="A0A5J9VQY6"/>
<comment type="caution">
    <text evidence="2">The sequence shown here is derived from an EMBL/GenBank/DDBJ whole genome shotgun (WGS) entry which is preliminary data.</text>
</comment>
<feature type="compositionally biased region" description="Basic and acidic residues" evidence="1">
    <location>
        <begin position="1"/>
        <end position="11"/>
    </location>
</feature>
<sequence length="135" mass="14490">MDPGPPREHASSRAHLCAPSPGTVAAAHLTDSSTLRAGGPPPPACAAPSHPAPVRRLPPHGPPSAARRQQRLQALPVVSTRDAYPWLVDIKLRKDADAPLSEEKARLVICTFRKETLIDVQQEDLAQFAFPSSKV</sequence>
<evidence type="ECO:0000256" key="1">
    <source>
        <dbReference type="SAM" id="MobiDB-lite"/>
    </source>
</evidence>
<keyword evidence="3" id="KW-1185">Reference proteome</keyword>
<evidence type="ECO:0000313" key="3">
    <source>
        <dbReference type="Proteomes" id="UP000324897"/>
    </source>
</evidence>
<name>A0A5J9VQY6_9POAL</name>
<proteinExistence type="predicted"/>